<proteinExistence type="predicted"/>
<protein>
    <submittedName>
        <fullName evidence="1">Uncharacterized protein</fullName>
    </submittedName>
</protein>
<accession>A0A6J7WIW2</accession>
<evidence type="ECO:0000313" key="1">
    <source>
        <dbReference type="EMBL" id="CAB5217730.1"/>
    </source>
</evidence>
<organism evidence="1">
    <name type="scientific">uncultured Caudovirales phage</name>
    <dbReference type="NCBI Taxonomy" id="2100421"/>
    <lineage>
        <taxon>Viruses</taxon>
        <taxon>Duplodnaviria</taxon>
        <taxon>Heunggongvirae</taxon>
        <taxon>Uroviricota</taxon>
        <taxon>Caudoviricetes</taxon>
        <taxon>Peduoviridae</taxon>
        <taxon>Maltschvirus</taxon>
        <taxon>Maltschvirus maltsch</taxon>
    </lineage>
</organism>
<sequence length="116" mass="12494">MDTKIRPLPLIEHGTDIPATTYVAGTSDILYFQVSDRNASPYDITSGTVTSSLVNSSTGVAVTLTGTTTAKVTNVLGLVSFSGYTWVTGTYNYYITWVNAGITRIFGPYRVEVEAL</sequence>
<dbReference type="EMBL" id="LR798251">
    <property type="protein sequence ID" value="CAB5217730.1"/>
    <property type="molecule type" value="Genomic_DNA"/>
</dbReference>
<reference evidence="1" key="1">
    <citation type="submission" date="2020-05" db="EMBL/GenBank/DDBJ databases">
        <authorList>
            <person name="Chiriac C."/>
            <person name="Salcher M."/>
            <person name="Ghai R."/>
            <person name="Kavagutti S V."/>
        </authorList>
    </citation>
    <scope>NUCLEOTIDE SEQUENCE</scope>
</reference>
<gene>
    <name evidence="1" type="ORF">UFOVP210_7</name>
</gene>
<name>A0A6J7WIW2_9CAUD</name>